<gene>
    <name evidence="1" type="ORF">CCS01_23960</name>
</gene>
<sequence length="188" mass="20051">MTGPPPLILTLALDPESQARFDALRSAHFPPERRFVGAHVTLFHALPDGPDIAPALQAEATARAPFPVSVTGLRFLGRGVAFVLGSERLHRLRADLRSRWAARLTPQDRQAWQPHVTIQNKVAPAVAKALHADLAAGFVPFAITAAGLALWRYRDGPWEPVGVFPFAAGASFRPAPPGAAAPTATSPP</sequence>
<evidence type="ECO:0008006" key="3">
    <source>
        <dbReference type="Google" id="ProtNLM"/>
    </source>
</evidence>
<dbReference type="Gene3D" id="3.90.1140.10">
    <property type="entry name" value="Cyclic phosphodiesterase"/>
    <property type="match status" value="1"/>
</dbReference>
<name>A0A2S6N1T0_RHOGL</name>
<protein>
    <recommendedName>
        <fullName evidence="3">Phosphoesterase HXTX</fullName>
    </recommendedName>
</protein>
<comment type="caution">
    <text evidence="1">The sequence shown here is derived from an EMBL/GenBank/DDBJ whole genome shotgun (WGS) entry which is preliminary data.</text>
</comment>
<dbReference type="OrthoDB" id="793003at2"/>
<keyword evidence="2" id="KW-1185">Reference proteome</keyword>
<accession>A0A2S6N1T0</accession>
<evidence type="ECO:0000313" key="2">
    <source>
        <dbReference type="Proteomes" id="UP000239724"/>
    </source>
</evidence>
<proteinExistence type="predicted"/>
<dbReference type="SUPFAM" id="SSF55144">
    <property type="entry name" value="LigT-like"/>
    <property type="match status" value="1"/>
</dbReference>
<dbReference type="Proteomes" id="UP000239724">
    <property type="component" value="Unassembled WGS sequence"/>
</dbReference>
<dbReference type="AlphaFoldDB" id="A0A2S6N1T0"/>
<dbReference type="Pfam" id="PF13563">
    <property type="entry name" value="2_5_RNA_ligase2"/>
    <property type="match status" value="1"/>
</dbReference>
<dbReference type="InterPro" id="IPR009097">
    <property type="entry name" value="Cyclic_Pdiesterase"/>
</dbReference>
<evidence type="ECO:0000313" key="1">
    <source>
        <dbReference type="EMBL" id="PPQ28559.1"/>
    </source>
</evidence>
<dbReference type="EMBL" id="NHRY01000241">
    <property type="protein sequence ID" value="PPQ28559.1"/>
    <property type="molecule type" value="Genomic_DNA"/>
</dbReference>
<reference evidence="1 2" key="1">
    <citation type="journal article" date="2018" name="Arch. Microbiol.">
        <title>New insights into the metabolic potential of the phototrophic purple bacterium Rhodopila globiformis DSM 161(T) from its draft genome sequence and evidence for a vanadium-dependent nitrogenase.</title>
        <authorList>
            <person name="Imhoff J.F."/>
            <person name="Rahn T."/>
            <person name="Kunzel S."/>
            <person name="Neulinger S.C."/>
        </authorList>
    </citation>
    <scope>NUCLEOTIDE SEQUENCE [LARGE SCALE GENOMIC DNA]</scope>
    <source>
        <strain evidence="1 2">DSM 161</strain>
    </source>
</reference>
<dbReference type="RefSeq" id="WP_104521346.1">
    <property type="nucleotide sequence ID" value="NZ_NHRY01000241.1"/>
</dbReference>
<organism evidence="1 2">
    <name type="scientific">Rhodopila globiformis</name>
    <name type="common">Rhodopseudomonas globiformis</name>
    <dbReference type="NCBI Taxonomy" id="1071"/>
    <lineage>
        <taxon>Bacteria</taxon>
        <taxon>Pseudomonadati</taxon>
        <taxon>Pseudomonadota</taxon>
        <taxon>Alphaproteobacteria</taxon>
        <taxon>Acetobacterales</taxon>
        <taxon>Acetobacteraceae</taxon>
        <taxon>Rhodopila</taxon>
    </lineage>
</organism>